<organism evidence="2 3">
    <name type="scientific">Pichia membranifaciens</name>
    <dbReference type="NCBI Taxonomy" id="4926"/>
    <lineage>
        <taxon>Eukaryota</taxon>
        <taxon>Fungi</taxon>
        <taxon>Dikarya</taxon>
        <taxon>Ascomycota</taxon>
        <taxon>Saccharomycotina</taxon>
        <taxon>Pichiomycetes</taxon>
        <taxon>Pichiales</taxon>
        <taxon>Pichiaceae</taxon>
        <taxon>Pichia</taxon>
    </lineage>
</organism>
<sequence length="135" mass="15273">MFSNVFLAATLLLSLVNTTIADRNVWSKSVDGVGALMQLNTDIPKTTGFAATFYSYPWGDFIPFWKDSWVQESYSFNTIRATANAVTSPNFSLEGGNQNIYGLYNINMENVVVELKGYYSRTYILAKNYLFNLIF</sequence>
<dbReference type="Gene3D" id="2.60.120.1560">
    <property type="match status" value="1"/>
</dbReference>
<dbReference type="Proteomes" id="UP000186136">
    <property type="component" value="Unassembled WGS sequence"/>
</dbReference>
<reference evidence="2 3" key="1">
    <citation type="submission" date="2016-08" db="EMBL/GenBank/DDBJ databases">
        <title>Whole genome shotgun sequence of Pichia membranifaciens KS47-1.</title>
        <authorList>
            <person name="Konishi M."/>
            <person name="Ishida M."/>
            <person name="Arakawa T."/>
            <person name="Kato Y."/>
            <person name="Horiuchi J."/>
        </authorList>
    </citation>
    <scope>NUCLEOTIDE SEQUENCE [LARGE SCALE GENOMIC DNA]</scope>
    <source>
        <strain evidence="2 3">KS47-1</strain>
    </source>
</reference>
<keyword evidence="3" id="KW-1185">Reference proteome</keyword>
<keyword evidence="1" id="KW-0732">Signal</keyword>
<dbReference type="EMBL" id="BDGI01000171">
    <property type="protein sequence ID" value="GAV30320.1"/>
    <property type="molecule type" value="Genomic_DNA"/>
</dbReference>
<evidence type="ECO:0000256" key="1">
    <source>
        <dbReference type="SAM" id="SignalP"/>
    </source>
</evidence>
<evidence type="ECO:0000313" key="2">
    <source>
        <dbReference type="EMBL" id="GAV30320.1"/>
    </source>
</evidence>
<protein>
    <submittedName>
        <fullName evidence="2">Uncharacterized protein</fullName>
    </submittedName>
</protein>
<gene>
    <name evidence="2" type="ORF">PMKS-003831</name>
</gene>
<feature type="chain" id="PRO_5012998609" evidence="1">
    <location>
        <begin position="22"/>
        <end position="135"/>
    </location>
</feature>
<dbReference type="AlphaFoldDB" id="A0A1Q2YLA5"/>
<comment type="caution">
    <text evidence="2">The sequence shown here is derived from an EMBL/GenBank/DDBJ whole genome shotgun (WGS) entry which is preliminary data.</text>
</comment>
<proteinExistence type="predicted"/>
<name>A0A1Q2YLA5_9ASCO</name>
<feature type="signal peptide" evidence="1">
    <location>
        <begin position="1"/>
        <end position="21"/>
    </location>
</feature>
<accession>A0A1Q2YLA5</accession>
<evidence type="ECO:0000313" key="3">
    <source>
        <dbReference type="Proteomes" id="UP000186136"/>
    </source>
</evidence>